<feature type="transmembrane region" description="Helical" evidence="9">
    <location>
        <begin position="128"/>
        <end position="146"/>
    </location>
</feature>
<keyword evidence="11" id="KW-1185">Reference proteome</keyword>
<dbReference type="EMBL" id="APAU02000001">
    <property type="protein sequence ID" value="EUB64844.1"/>
    <property type="molecule type" value="Genomic_DNA"/>
</dbReference>
<evidence type="ECO:0000256" key="4">
    <source>
        <dbReference type="ARBA" id="ARBA00022692"/>
    </source>
</evidence>
<dbReference type="GO" id="GO:0006695">
    <property type="term" value="P:cholesterol biosynthetic process"/>
    <property type="evidence" value="ECO:0007669"/>
    <property type="project" value="TreeGrafter"/>
</dbReference>
<dbReference type="STRING" id="6210.W6VD28"/>
<dbReference type="KEGG" id="egl:EGR_00113"/>
<evidence type="ECO:0000313" key="10">
    <source>
        <dbReference type="EMBL" id="EUB64844.1"/>
    </source>
</evidence>
<evidence type="ECO:0000256" key="7">
    <source>
        <dbReference type="ARBA" id="ARBA00023136"/>
    </source>
</evidence>
<dbReference type="GO" id="GO:0032937">
    <property type="term" value="C:SREBP-SCAP-Insig complex"/>
    <property type="evidence" value="ECO:0007669"/>
    <property type="project" value="TreeGrafter"/>
</dbReference>
<keyword evidence="5" id="KW-0256">Endoplasmic reticulum</keyword>
<comment type="similarity">
    <text evidence="2">Belongs to the INSIG family.</text>
</comment>
<evidence type="ECO:0000256" key="1">
    <source>
        <dbReference type="ARBA" id="ARBA00004477"/>
    </source>
</evidence>
<dbReference type="GO" id="GO:0036316">
    <property type="term" value="P:SREBP-SCAP complex retention in endoplasmic reticulum"/>
    <property type="evidence" value="ECO:0007669"/>
    <property type="project" value="TreeGrafter"/>
</dbReference>
<feature type="transmembrane region" description="Helical" evidence="9">
    <location>
        <begin position="40"/>
        <end position="60"/>
    </location>
</feature>
<feature type="transmembrane region" description="Helical" evidence="9">
    <location>
        <begin position="158"/>
        <end position="176"/>
    </location>
</feature>
<evidence type="ECO:0000256" key="5">
    <source>
        <dbReference type="ARBA" id="ARBA00022824"/>
    </source>
</evidence>
<evidence type="ECO:0000313" key="11">
    <source>
        <dbReference type="Proteomes" id="UP000019149"/>
    </source>
</evidence>
<dbReference type="Pfam" id="PF07281">
    <property type="entry name" value="INSIG"/>
    <property type="match status" value="1"/>
</dbReference>
<feature type="transmembrane region" description="Helical" evidence="9">
    <location>
        <begin position="99"/>
        <end position="122"/>
    </location>
</feature>
<dbReference type="GO" id="GO:0032869">
    <property type="term" value="P:cellular response to insulin stimulus"/>
    <property type="evidence" value="ECO:0007669"/>
    <property type="project" value="TreeGrafter"/>
</dbReference>
<keyword evidence="8" id="KW-0753">Steroid metabolism</keyword>
<organism evidence="10 11">
    <name type="scientific">Echinococcus granulosus</name>
    <name type="common">Hydatid tapeworm</name>
    <dbReference type="NCBI Taxonomy" id="6210"/>
    <lineage>
        <taxon>Eukaryota</taxon>
        <taxon>Metazoa</taxon>
        <taxon>Spiralia</taxon>
        <taxon>Lophotrochozoa</taxon>
        <taxon>Platyhelminthes</taxon>
        <taxon>Cestoda</taxon>
        <taxon>Eucestoda</taxon>
        <taxon>Cyclophyllidea</taxon>
        <taxon>Taeniidae</taxon>
        <taxon>Echinococcus</taxon>
        <taxon>Echinococcus granulosus group</taxon>
    </lineage>
</organism>
<dbReference type="PANTHER" id="PTHR15301:SF3">
    <property type="entry name" value="PROTEIN NSG1-RELATED"/>
    <property type="match status" value="1"/>
</dbReference>
<feature type="transmembrane region" description="Helical" evidence="9">
    <location>
        <begin position="7"/>
        <end position="28"/>
    </location>
</feature>
<keyword evidence="3" id="KW-0153">Cholesterol metabolism</keyword>
<keyword evidence="8" id="KW-1207">Sterol metabolism</keyword>
<comment type="subcellular location">
    <subcellularLocation>
        <location evidence="1">Endoplasmic reticulum membrane</location>
        <topology evidence="1">Multi-pass membrane protein</topology>
    </subcellularLocation>
</comment>
<keyword evidence="7 9" id="KW-0472">Membrane</keyword>
<keyword evidence="4 9" id="KW-0812">Transmembrane</keyword>
<dbReference type="GO" id="GO:0032933">
    <property type="term" value="P:SREBP signaling pathway"/>
    <property type="evidence" value="ECO:0007669"/>
    <property type="project" value="TreeGrafter"/>
</dbReference>
<dbReference type="RefSeq" id="XP_024356040.1">
    <property type="nucleotide sequence ID" value="XM_024489362.1"/>
</dbReference>
<reference evidence="10 11" key="1">
    <citation type="journal article" date="2013" name="Nat. Genet.">
        <title>The genome of the hydatid tapeworm Echinococcus granulosus.</title>
        <authorList>
            <person name="Zheng H."/>
            <person name="Zhang W."/>
            <person name="Zhang L."/>
            <person name="Zhang Z."/>
            <person name="Li J."/>
            <person name="Lu G."/>
            <person name="Zhu Y."/>
            <person name="Wang Y."/>
            <person name="Huang Y."/>
            <person name="Liu J."/>
            <person name="Kang H."/>
            <person name="Chen J."/>
            <person name="Wang L."/>
            <person name="Chen A."/>
            <person name="Yu S."/>
            <person name="Gao Z."/>
            <person name="Jin L."/>
            <person name="Gu W."/>
            <person name="Wang Z."/>
            <person name="Zhao L."/>
            <person name="Shi B."/>
            <person name="Wen H."/>
            <person name="Lin R."/>
            <person name="Jones M.K."/>
            <person name="Brejova B."/>
            <person name="Vinar T."/>
            <person name="Zhao G."/>
            <person name="McManus D.P."/>
            <person name="Chen Z."/>
            <person name="Zhou Y."/>
            <person name="Wang S."/>
        </authorList>
    </citation>
    <scope>NUCLEOTIDE SEQUENCE [LARGE SCALE GENOMIC DNA]</scope>
</reference>
<comment type="caution">
    <text evidence="10">The sequence shown here is derived from an EMBL/GenBank/DDBJ whole genome shotgun (WGS) entry which is preliminary data.</text>
</comment>
<dbReference type="AlphaFoldDB" id="W6VD28"/>
<dbReference type="OrthoDB" id="205546at2759"/>
<evidence type="ECO:0000256" key="8">
    <source>
        <dbReference type="ARBA" id="ARBA00023166"/>
    </source>
</evidence>
<evidence type="ECO:0000256" key="6">
    <source>
        <dbReference type="ARBA" id="ARBA00022989"/>
    </source>
</evidence>
<protein>
    <submittedName>
        <fullName evidence="10">Insulin-induced gene 2 protein</fullName>
    </submittedName>
</protein>
<evidence type="ECO:0000256" key="3">
    <source>
        <dbReference type="ARBA" id="ARBA00022548"/>
    </source>
</evidence>
<dbReference type="Proteomes" id="UP000019149">
    <property type="component" value="Unassembled WGS sequence"/>
</dbReference>
<keyword evidence="6 9" id="KW-1133">Transmembrane helix</keyword>
<gene>
    <name evidence="10" type="ORF">EGR_00113</name>
</gene>
<name>W6VD28_ECHGR</name>
<dbReference type="CTD" id="36335828"/>
<proteinExistence type="inferred from homology"/>
<evidence type="ECO:0000256" key="9">
    <source>
        <dbReference type="SAM" id="Phobius"/>
    </source>
</evidence>
<keyword evidence="8" id="KW-0443">Lipid metabolism</keyword>
<dbReference type="PANTHER" id="PTHR15301">
    <property type="entry name" value="INSULIN-INDUCED GENE 1"/>
    <property type="match status" value="1"/>
</dbReference>
<evidence type="ECO:0000256" key="2">
    <source>
        <dbReference type="ARBA" id="ARBA00007475"/>
    </source>
</evidence>
<dbReference type="InterPro" id="IPR025929">
    <property type="entry name" value="INSIG_fam"/>
</dbReference>
<dbReference type="GeneID" id="36335828"/>
<accession>W6VD28</accession>
<sequence>MRVCFRGFILFVIGVLFYYIFGLIQGFRSGIFNDKFSQCLLSTSFGIPLCCGLLSVACGLTSPRLYHNLKIPNAYEPEWSSIMRCVIFFMGISHASAKLDIISISQLLLTSFCFAIGIWWIFDRSVSGILTGFLMSLLGTGICLVLGDQTIRSIDPLLTSWLPCIFFSGGITTSLVAPRTDFNLHLHMYFDCLLSYCDRPVCLMILAKLCYHFMKHSDFTNICFLAPSSLFFGVHIHSFRLNVNRESSPACFATLAPLAGRLSSVHHALAAANYPDRYSVPIRLAYRFQRLKRVAFYVI</sequence>